<sequence>MKGILDFGKKASEAQWMCVYQQGTNKIEMQELEKLIFRHSMILKRYGSFLFLPPAEAIEI</sequence>
<gene>
    <name evidence="1" type="ORF">RE476_03620</name>
</gene>
<dbReference type="RefSeq" id="WP_309309039.1">
    <property type="nucleotide sequence ID" value="NZ_CP133594.1"/>
</dbReference>
<dbReference type="AlphaFoldDB" id="A0AA51YK82"/>
<evidence type="ECO:0000313" key="2">
    <source>
        <dbReference type="Proteomes" id="UP001183006"/>
    </source>
</evidence>
<evidence type="ECO:0000313" key="1">
    <source>
        <dbReference type="EMBL" id="WMW22924.1"/>
    </source>
</evidence>
<dbReference type="Proteomes" id="UP001183006">
    <property type="component" value="Chromosome"/>
</dbReference>
<dbReference type="EMBL" id="CP133594">
    <property type="protein sequence ID" value="WMW22924.1"/>
    <property type="molecule type" value="Genomic_DNA"/>
</dbReference>
<protein>
    <submittedName>
        <fullName evidence="1">Uncharacterized protein</fullName>
    </submittedName>
</protein>
<reference evidence="1" key="1">
    <citation type="submission" date="2023-08" db="EMBL/GenBank/DDBJ databases">
        <title>Methanolobus mangrovi sp. nov. and Methanolobus sediminis sp. nov, two novel methylotrophic methanogens isolated from mangrove sediments in China.</title>
        <authorList>
            <person name="Zhou J."/>
        </authorList>
    </citation>
    <scope>NUCLEOTIDE SEQUENCE</scope>
    <source>
        <strain evidence="1">FTZ2</strain>
    </source>
</reference>
<keyword evidence="2" id="KW-1185">Reference proteome</keyword>
<dbReference type="KEGG" id="mmav:RE476_03620"/>
<dbReference type="GeneID" id="84229199"/>
<name>A0AA51YK82_9EURY</name>
<accession>A0AA51YK82</accession>
<organism evidence="1 2">
    <name type="scientific">Methanolobus mangrovi</name>
    <dbReference type="NCBI Taxonomy" id="3072977"/>
    <lineage>
        <taxon>Archaea</taxon>
        <taxon>Methanobacteriati</taxon>
        <taxon>Methanobacteriota</taxon>
        <taxon>Stenosarchaea group</taxon>
        <taxon>Methanomicrobia</taxon>
        <taxon>Methanosarcinales</taxon>
        <taxon>Methanosarcinaceae</taxon>
        <taxon>Methanolobus</taxon>
    </lineage>
</organism>
<proteinExistence type="predicted"/>